<dbReference type="SUPFAM" id="SSF49478">
    <property type="entry name" value="Cna protein B-type domain"/>
    <property type="match status" value="1"/>
</dbReference>
<dbReference type="SUPFAM" id="SSF48452">
    <property type="entry name" value="TPR-like"/>
    <property type="match status" value="1"/>
</dbReference>
<comment type="subcellular location">
    <subcellularLocation>
        <location evidence="1">Cell outer membrane</location>
    </subcellularLocation>
</comment>
<dbReference type="PANTHER" id="PTHR30329">
    <property type="entry name" value="STATOR ELEMENT OF FLAGELLAR MOTOR COMPLEX"/>
    <property type="match status" value="1"/>
</dbReference>
<comment type="caution">
    <text evidence="7">The sequence shown here is derived from an EMBL/GenBank/DDBJ whole genome shotgun (WGS) entry which is preliminary data.</text>
</comment>
<dbReference type="InterPro" id="IPR006664">
    <property type="entry name" value="OMP_bac"/>
</dbReference>
<dbReference type="RefSeq" id="WP_237229661.1">
    <property type="nucleotide sequence ID" value="NZ_JAKKDV010000001.1"/>
</dbReference>
<dbReference type="Pfam" id="PF00691">
    <property type="entry name" value="OmpA"/>
    <property type="match status" value="1"/>
</dbReference>
<dbReference type="SUPFAM" id="SSF82171">
    <property type="entry name" value="DPP6 N-terminal domain-like"/>
    <property type="match status" value="1"/>
</dbReference>
<evidence type="ECO:0000256" key="1">
    <source>
        <dbReference type="ARBA" id="ARBA00004442"/>
    </source>
</evidence>
<dbReference type="InterPro" id="IPR013783">
    <property type="entry name" value="Ig-like_fold"/>
</dbReference>
<protein>
    <submittedName>
        <fullName evidence="7">OmpA family protein</fullName>
    </submittedName>
</protein>
<dbReference type="Pfam" id="PF07676">
    <property type="entry name" value="PD40"/>
    <property type="match status" value="2"/>
</dbReference>
<dbReference type="Gene3D" id="3.30.1330.60">
    <property type="entry name" value="OmpA-like domain"/>
    <property type="match status" value="1"/>
</dbReference>
<dbReference type="Gene3D" id="2.60.40.10">
    <property type="entry name" value="Immunoglobulins"/>
    <property type="match status" value="1"/>
</dbReference>
<organism evidence="7 8">
    <name type="scientific">Flaviramulus multivorans</name>
    <dbReference type="NCBI Taxonomy" id="1304750"/>
    <lineage>
        <taxon>Bacteria</taxon>
        <taxon>Pseudomonadati</taxon>
        <taxon>Bacteroidota</taxon>
        <taxon>Flavobacteriia</taxon>
        <taxon>Flavobacteriales</taxon>
        <taxon>Flavobacteriaceae</taxon>
        <taxon>Flaviramulus</taxon>
    </lineage>
</organism>
<accession>A0ABS9IEU8</accession>
<keyword evidence="8" id="KW-1185">Reference proteome</keyword>
<feature type="chain" id="PRO_5047214015" evidence="5">
    <location>
        <begin position="20"/>
        <end position="648"/>
    </location>
</feature>
<evidence type="ECO:0000313" key="8">
    <source>
        <dbReference type="Proteomes" id="UP001200022"/>
    </source>
</evidence>
<gene>
    <name evidence="7" type="ORF">L3X39_01525</name>
</gene>
<dbReference type="PANTHER" id="PTHR30329:SF21">
    <property type="entry name" value="LIPOPROTEIN YIAD-RELATED"/>
    <property type="match status" value="1"/>
</dbReference>
<dbReference type="CDD" id="cd07185">
    <property type="entry name" value="OmpA_C-like"/>
    <property type="match status" value="1"/>
</dbReference>
<dbReference type="InterPro" id="IPR036737">
    <property type="entry name" value="OmpA-like_sf"/>
</dbReference>
<evidence type="ECO:0000259" key="6">
    <source>
        <dbReference type="PROSITE" id="PS51123"/>
    </source>
</evidence>
<evidence type="ECO:0000256" key="3">
    <source>
        <dbReference type="ARBA" id="ARBA00023237"/>
    </source>
</evidence>
<dbReference type="InterPro" id="IPR006665">
    <property type="entry name" value="OmpA-like"/>
</dbReference>
<dbReference type="EMBL" id="JAKKDV010000001">
    <property type="protein sequence ID" value="MCF7559301.1"/>
    <property type="molecule type" value="Genomic_DNA"/>
</dbReference>
<keyword evidence="3" id="KW-0998">Cell outer membrane</keyword>
<evidence type="ECO:0000256" key="4">
    <source>
        <dbReference type="PROSITE-ProRule" id="PRU00473"/>
    </source>
</evidence>
<dbReference type="InterPro" id="IPR050330">
    <property type="entry name" value="Bact_OuterMem_StrucFunc"/>
</dbReference>
<proteinExistence type="predicted"/>
<reference evidence="7 8" key="1">
    <citation type="submission" date="2022-01" db="EMBL/GenBank/DDBJ databases">
        <title>Draft genome sequence of Sabulilitoribacter multivorans KCTC 32326.</title>
        <authorList>
            <person name="Oh J.-S."/>
        </authorList>
    </citation>
    <scope>NUCLEOTIDE SEQUENCE [LARGE SCALE GENOMIC DNA]</scope>
    <source>
        <strain evidence="7 8">M-M16</strain>
    </source>
</reference>
<sequence length="648" mass="73335">MKKIILLTFVLICSLSVSAQKVKTADKLYRNFAYLEAAELYKEALAKNDSSAHLLTRIGDCYYKNVQLNEALKWYAKAAEKIEDVNPKFMYNYIQTLRGVGNNALADEWLERFKNYTPYDSLILNSKFTHVKGVETANPLLKLINLNSNTSFSDFGGFEDANGNFYFSSSVSTDLKSEENSNQIYDWNEEPYLKIYQSKISKSNDTAEVSNQELIVSDSISAVSNHQGTLAITKDGKTLYYTGSNVRKKNVPVYDRKGTNNLKIYRATLINGKWSNLTDLSINNKSYSTGHPTLSPDEKTLYFVSDKEGGYGQTDLYKVAINNDGSLGVPVNLGQRINTAGREMFPFVAKDSTLYFSSDGYFNNNFGLLDIYKSDLLKKGIADEVIIENLGPIFNSGYDDFAFFTNDDEKSGYLSSNRPDGKGSDDIYAFITEKCLQSIAGVTYDVLTNVAISGVKVQLFDDEGNELDVTTSSEDGIYIFENIDCEKTYKLIGSKIRHESDSKEVITTNIPDDEIKADLYLTPFDININPIYFDYDKSFIRPDAAEELDRVVQVMNDYPKMIIKIESHTDSRGRDAYNLALSNRRAKSTRDYIMSQGIDSSRIESAIGYGETQLINRCTNEFRNICSEEEHQLNRRSRFIIVNFDTFR</sequence>
<dbReference type="InterPro" id="IPR011990">
    <property type="entry name" value="TPR-like_helical_dom_sf"/>
</dbReference>
<dbReference type="InterPro" id="IPR011659">
    <property type="entry name" value="WD40"/>
</dbReference>
<evidence type="ECO:0000256" key="5">
    <source>
        <dbReference type="SAM" id="SignalP"/>
    </source>
</evidence>
<evidence type="ECO:0000256" key="2">
    <source>
        <dbReference type="ARBA" id="ARBA00023136"/>
    </source>
</evidence>
<keyword evidence="2 4" id="KW-0472">Membrane</keyword>
<feature type="domain" description="OmpA-like" evidence="6">
    <location>
        <begin position="520"/>
        <end position="645"/>
    </location>
</feature>
<dbReference type="InterPro" id="IPR011042">
    <property type="entry name" value="6-blade_b-propeller_TolB-like"/>
</dbReference>
<dbReference type="Gene3D" id="1.25.40.10">
    <property type="entry name" value="Tetratricopeptide repeat domain"/>
    <property type="match status" value="1"/>
</dbReference>
<name>A0ABS9IEU8_9FLAO</name>
<feature type="signal peptide" evidence="5">
    <location>
        <begin position="1"/>
        <end position="19"/>
    </location>
</feature>
<dbReference type="PROSITE" id="PS51123">
    <property type="entry name" value="OMPA_2"/>
    <property type="match status" value="1"/>
</dbReference>
<dbReference type="Proteomes" id="UP001200022">
    <property type="component" value="Unassembled WGS sequence"/>
</dbReference>
<dbReference type="Gene3D" id="2.120.10.30">
    <property type="entry name" value="TolB, C-terminal domain"/>
    <property type="match status" value="1"/>
</dbReference>
<dbReference type="PRINTS" id="PR01021">
    <property type="entry name" value="OMPADOMAIN"/>
</dbReference>
<dbReference type="SUPFAM" id="SSF103088">
    <property type="entry name" value="OmpA-like"/>
    <property type="match status" value="1"/>
</dbReference>
<keyword evidence="5" id="KW-0732">Signal</keyword>
<evidence type="ECO:0000313" key="7">
    <source>
        <dbReference type="EMBL" id="MCF7559301.1"/>
    </source>
</evidence>